<dbReference type="Gene3D" id="1.10.443.10">
    <property type="entry name" value="Intergrase catalytic core"/>
    <property type="match status" value="1"/>
</dbReference>
<dbReference type="SUPFAM" id="SSF56349">
    <property type="entry name" value="DNA breaking-rejoining enzymes"/>
    <property type="match status" value="1"/>
</dbReference>
<sequence length="419" mass="49214">MITTKLYLDTRAVKDGEPAPLKVAITKKRQAAYIPLGVKLKKEQWDVKKQRIVDAPNKQRLEIFVKNKLVEIENAILELQMKGELTKQTSTQIKNKVVAYLDPDVKKKDLFINRYIEYMNSRSAQRTREIYATTLKKMRDFDSKVDTYAFEDISKDWLKRLDAELVRQGLKKNSRNIHFRNIRAVFNDAIDNEITSHYPMRTFDINPEQTEKRSLSVDELRTLFNYNVQPWQQKYLDYFKLTFFLIGINPADILNCTDENVVDGRLLYRRKKTGRLYSIRLEPEAIQIINRYRGKTKLVNFSENMRNYKQFVCKANKGLKAIGPVTKERNEKKKAHDFQKEYHTKHNPLFDHISLYWARHTWATIAFSIGIPEEIIAEALGHSHGNRTTAIYIDKSVANIDAANRKVLDYVLYKEQPKD</sequence>
<proteinExistence type="predicted"/>
<keyword evidence="1" id="KW-0229">DNA integration</keyword>
<dbReference type="GO" id="GO:0003677">
    <property type="term" value="F:DNA binding"/>
    <property type="evidence" value="ECO:0007669"/>
    <property type="project" value="UniProtKB-UniRule"/>
</dbReference>
<dbReference type="AlphaFoldDB" id="A0A6A7UPL7"/>
<dbReference type="Gene3D" id="1.10.150.130">
    <property type="match status" value="1"/>
</dbReference>
<keyword evidence="3" id="KW-0233">DNA recombination</keyword>
<dbReference type="EMBL" id="VZBZ01000141">
    <property type="protein sequence ID" value="MQN78456.1"/>
    <property type="molecule type" value="Genomic_DNA"/>
</dbReference>
<dbReference type="InterPro" id="IPR025269">
    <property type="entry name" value="SAM-like_dom"/>
</dbReference>
<dbReference type="Proteomes" id="UP000406735">
    <property type="component" value="Unassembled WGS sequence"/>
</dbReference>
<dbReference type="GO" id="GO:0015074">
    <property type="term" value="P:DNA integration"/>
    <property type="evidence" value="ECO:0007669"/>
    <property type="project" value="UniProtKB-KW"/>
</dbReference>
<reference evidence="8 9" key="1">
    <citation type="submission" date="2019-09" db="EMBL/GenBank/DDBJ databases">
        <title>Distinct polysaccharide growth profiles of human intestinal Prevotella copri isolates.</title>
        <authorList>
            <person name="Fehlner-Peach H."/>
            <person name="Magnabosco C."/>
            <person name="Raghavan V."/>
            <person name="Scher J.U."/>
            <person name="Tett A."/>
            <person name="Cox L.M."/>
            <person name="Gottsegen C."/>
            <person name="Watters A."/>
            <person name="Wiltshire- Gordon J.D."/>
            <person name="Segata N."/>
            <person name="Bonneau R."/>
            <person name="Littman D.R."/>
        </authorList>
    </citation>
    <scope>NUCLEOTIDE SEQUENCE [LARGE SCALE GENOMIC DNA]</scope>
    <source>
        <strain evidence="7 9">BU41712</strain>
        <strain evidence="8">iK21513</strain>
        <strain evidence="6">IK21513</strain>
    </source>
</reference>
<dbReference type="PROSITE" id="PS51900">
    <property type="entry name" value="CB"/>
    <property type="match status" value="1"/>
</dbReference>
<evidence type="ECO:0000256" key="2">
    <source>
        <dbReference type="ARBA" id="ARBA00023125"/>
    </source>
</evidence>
<protein>
    <submittedName>
        <fullName evidence="6">Tyrosine-type recombinase/integrase</fullName>
    </submittedName>
</protein>
<evidence type="ECO:0000256" key="3">
    <source>
        <dbReference type="ARBA" id="ARBA00023172"/>
    </source>
</evidence>
<dbReference type="Proteomes" id="UP000423156">
    <property type="component" value="Unassembled WGS sequence"/>
</dbReference>
<evidence type="ECO:0000259" key="5">
    <source>
        <dbReference type="PROSITE" id="PS51900"/>
    </source>
</evidence>
<dbReference type="InterPro" id="IPR013762">
    <property type="entry name" value="Integrase-like_cat_sf"/>
</dbReference>
<comment type="caution">
    <text evidence="6">The sequence shown here is derived from an EMBL/GenBank/DDBJ whole genome shotgun (WGS) entry which is preliminary data.</text>
</comment>
<dbReference type="InterPro" id="IPR010998">
    <property type="entry name" value="Integrase_recombinase_N"/>
</dbReference>
<organism evidence="6 8">
    <name type="scientific">Segatella copri</name>
    <dbReference type="NCBI Taxonomy" id="165179"/>
    <lineage>
        <taxon>Bacteria</taxon>
        <taxon>Pseudomonadati</taxon>
        <taxon>Bacteroidota</taxon>
        <taxon>Bacteroidia</taxon>
        <taxon>Bacteroidales</taxon>
        <taxon>Prevotellaceae</taxon>
        <taxon>Segatella</taxon>
    </lineage>
</organism>
<dbReference type="RefSeq" id="WP_153079316.1">
    <property type="nucleotide sequence ID" value="NZ_JBALKD010000023.1"/>
</dbReference>
<feature type="domain" description="Core-binding (CB)" evidence="5">
    <location>
        <begin position="106"/>
        <end position="190"/>
    </location>
</feature>
<evidence type="ECO:0000313" key="7">
    <source>
        <dbReference type="EMBL" id="MQN78456.1"/>
    </source>
</evidence>
<evidence type="ECO:0000313" key="8">
    <source>
        <dbReference type="Proteomes" id="UP000406735"/>
    </source>
</evidence>
<dbReference type="Pfam" id="PF13102">
    <property type="entry name" value="Phage_int_SAM_5"/>
    <property type="match status" value="1"/>
</dbReference>
<keyword evidence="2 4" id="KW-0238">DNA-binding</keyword>
<name>A0A6A7UPL7_9BACT</name>
<evidence type="ECO:0000256" key="4">
    <source>
        <dbReference type="PROSITE-ProRule" id="PRU01248"/>
    </source>
</evidence>
<evidence type="ECO:0000313" key="6">
    <source>
        <dbReference type="EMBL" id="MQN10179.1"/>
    </source>
</evidence>
<dbReference type="InterPro" id="IPR011010">
    <property type="entry name" value="DNA_brk_join_enz"/>
</dbReference>
<evidence type="ECO:0000313" key="9">
    <source>
        <dbReference type="Proteomes" id="UP000423156"/>
    </source>
</evidence>
<gene>
    <name evidence="7" type="ORF">F7D71_11460</name>
    <name evidence="6" type="ORF">F7D97_09670</name>
</gene>
<evidence type="ECO:0000256" key="1">
    <source>
        <dbReference type="ARBA" id="ARBA00022908"/>
    </source>
</evidence>
<accession>A0A6A7UPL7</accession>
<dbReference type="EMBL" id="VZCY01000085">
    <property type="protein sequence ID" value="MQN10179.1"/>
    <property type="molecule type" value="Genomic_DNA"/>
</dbReference>
<dbReference type="GO" id="GO:0006310">
    <property type="term" value="P:DNA recombination"/>
    <property type="evidence" value="ECO:0007669"/>
    <property type="project" value="UniProtKB-KW"/>
</dbReference>
<dbReference type="InterPro" id="IPR035386">
    <property type="entry name" value="Arm-DNA-bind_5"/>
</dbReference>
<dbReference type="Pfam" id="PF17293">
    <property type="entry name" value="Arm-DNA-bind_5"/>
    <property type="match status" value="1"/>
</dbReference>
<dbReference type="InterPro" id="IPR044068">
    <property type="entry name" value="CB"/>
</dbReference>